<name>A0A1W2C606_9FIRM</name>
<dbReference type="STRING" id="1122930.SAMN02745168_2552"/>
<keyword evidence="1" id="KW-0812">Transmembrane</keyword>
<gene>
    <name evidence="3" type="ORF">SAMN02745168_2552</name>
</gene>
<proteinExistence type="predicted"/>
<evidence type="ECO:0000313" key="4">
    <source>
        <dbReference type="Proteomes" id="UP000192790"/>
    </source>
</evidence>
<protein>
    <submittedName>
        <fullName evidence="3">Multicomponent Na+:H+ antiporter subunit B</fullName>
    </submittedName>
</protein>
<accession>A0A1W2C606</accession>
<keyword evidence="4" id="KW-1185">Reference proteome</keyword>
<evidence type="ECO:0000259" key="2">
    <source>
        <dbReference type="Pfam" id="PF20501"/>
    </source>
</evidence>
<feature type="domain" description="MrpA C-terminal/MbhE" evidence="2">
    <location>
        <begin position="19"/>
        <end position="92"/>
    </location>
</feature>
<dbReference type="Pfam" id="PF20501">
    <property type="entry name" value="MbhE"/>
    <property type="match status" value="1"/>
</dbReference>
<dbReference type="InterPro" id="IPR046806">
    <property type="entry name" value="MrpA_C/MbhE"/>
</dbReference>
<sequence>MMKHLKLRGVIYVVFCFVFLGIFLKTALSLPSYHETDTPVFSHVASRYMTMSEEETHSPNMVTAVLADYRGFDTLGETSVIFTAGAVTFVLVLMGRKKKSRWEMEP</sequence>
<reference evidence="3 4" key="1">
    <citation type="submission" date="2017-04" db="EMBL/GenBank/DDBJ databases">
        <authorList>
            <person name="Afonso C.L."/>
            <person name="Miller P.J."/>
            <person name="Scott M.A."/>
            <person name="Spackman E."/>
            <person name="Goraichik I."/>
            <person name="Dimitrov K.M."/>
            <person name="Suarez D.L."/>
            <person name="Swayne D.E."/>
        </authorList>
    </citation>
    <scope>NUCLEOTIDE SEQUENCE [LARGE SCALE GENOMIC DNA]</scope>
    <source>
        <strain evidence="3 4">DSM 12816</strain>
    </source>
</reference>
<dbReference type="Proteomes" id="UP000192790">
    <property type="component" value="Unassembled WGS sequence"/>
</dbReference>
<dbReference type="EMBL" id="FWXW01000007">
    <property type="protein sequence ID" value="SMC80118.1"/>
    <property type="molecule type" value="Genomic_DNA"/>
</dbReference>
<evidence type="ECO:0000256" key="1">
    <source>
        <dbReference type="SAM" id="Phobius"/>
    </source>
</evidence>
<keyword evidence="1" id="KW-0472">Membrane</keyword>
<dbReference type="AlphaFoldDB" id="A0A1W2C606"/>
<dbReference type="RefSeq" id="WP_200809716.1">
    <property type="nucleotide sequence ID" value="NZ_FWXW01000007.1"/>
</dbReference>
<keyword evidence="1" id="KW-1133">Transmembrane helix</keyword>
<organism evidence="3 4">
    <name type="scientific">Papillibacter cinnamivorans DSM 12816</name>
    <dbReference type="NCBI Taxonomy" id="1122930"/>
    <lineage>
        <taxon>Bacteria</taxon>
        <taxon>Bacillati</taxon>
        <taxon>Bacillota</taxon>
        <taxon>Clostridia</taxon>
        <taxon>Eubacteriales</taxon>
        <taxon>Oscillospiraceae</taxon>
        <taxon>Papillibacter</taxon>
    </lineage>
</organism>
<feature type="transmembrane region" description="Helical" evidence="1">
    <location>
        <begin position="75"/>
        <end position="94"/>
    </location>
</feature>
<evidence type="ECO:0000313" key="3">
    <source>
        <dbReference type="EMBL" id="SMC80118.1"/>
    </source>
</evidence>